<dbReference type="Proteomes" id="UP000019151">
    <property type="component" value="Plasmid 1"/>
</dbReference>
<dbReference type="AlphaFoldDB" id="W0RQB2"/>
<dbReference type="InParanoid" id="W0RQB2"/>
<proteinExistence type="predicted"/>
<geneLocation type="plasmid" evidence="1 2">
    <name>1</name>
</geneLocation>
<evidence type="ECO:0000313" key="2">
    <source>
        <dbReference type="Proteomes" id="UP000019151"/>
    </source>
</evidence>
<sequence>MSEDRPTAQAILEAAQRIDMNLTLEAAERLARGESLHPDWERHHFLPAVGSSGGCDGVCFGRIGDFQFCITVRPPSVHICRRA</sequence>
<dbReference type="KEGG" id="gba:J421_5000"/>
<organism evidence="1 2">
    <name type="scientific">Gemmatirosa kalamazoonensis</name>
    <dbReference type="NCBI Taxonomy" id="861299"/>
    <lineage>
        <taxon>Bacteria</taxon>
        <taxon>Pseudomonadati</taxon>
        <taxon>Gemmatimonadota</taxon>
        <taxon>Gemmatimonadia</taxon>
        <taxon>Gemmatimonadales</taxon>
        <taxon>Gemmatimonadaceae</taxon>
        <taxon>Gemmatirosa</taxon>
    </lineage>
</organism>
<protein>
    <submittedName>
        <fullName evidence="1">Uncharacterized protein</fullName>
    </submittedName>
</protein>
<keyword evidence="1" id="KW-0614">Plasmid</keyword>
<name>W0RQB2_9BACT</name>
<evidence type="ECO:0000313" key="1">
    <source>
        <dbReference type="EMBL" id="AHG92535.1"/>
    </source>
</evidence>
<dbReference type="RefSeq" id="WP_025413869.1">
    <property type="nucleotide sequence ID" value="NZ_CP007129.1"/>
</dbReference>
<keyword evidence="2" id="KW-1185">Reference proteome</keyword>
<dbReference type="HOGENOM" id="CLU_2537747_0_0_0"/>
<reference evidence="1 2" key="1">
    <citation type="journal article" date="2014" name="Genome Announc.">
        <title>Genome Sequence and Methylome of Soil Bacterium Gemmatirosa kalamazoonensis KBS708T, a Member of the Rarely Cultivated Gemmatimonadetes Phylum.</title>
        <authorList>
            <person name="Debruyn J.M."/>
            <person name="Radosevich M."/>
            <person name="Wommack K.E."/>
            <person name="Polson S.W."/>
            <person name="Hauser L.J."/>
            <person name="Fawaz M.N."/>
            <person name="Korlach J."/>
            <person name="Tsai Y.C."/>
        </authorList>
    </citation>
    <scope>NUCLEOTIDE SEQUENCE [LARGE SCALE GENOMIC DNA]</scope>
    <source>
        <strain evidence="1 2">KBS708</strain>
        <plasmid evidence="2">Plasmid 1</plasmid>
    </source>
</reference>
<accession>W0RQB2</accession>
<gene>
    <name evidence="1" type="ORF">J421_5000</name>
</gene>
<dbReference type="EMBL" id="CP007129">
    <property type="protein sequence ID" value="AHG92535.1"/>
    <property type="molecule type" value="Genomic_DNA"/>
</dbReference>